<feature type="region of interest" description="Disordered" evidence="1">
    <location>
        <begin position="44"/>
        <end position="89"/>
    </location>
</feature>
<protein>
    <submittedName>
        <fullName evidence="2">Uncharacterized protein</fullName>
    </submittedName>
</protein>
<evidence type="ECO:0000256" key="1">
    <source>
        <dbReference type="SAM" id="MobiDB-lite"/>
    </source>
</evidence>
<proteinExistence type="predicted"/>
<evidence type="ECO:0000313" key="2">
    <source>
        <dbReference type="EMBL" id="VCX38143.1"/>
    </source>
</evidence>
<keyword evidence="3" id="KW-1185">Reference proteome</keyword>
<gene>
    <name evidence="2" type="ORF">BN2614_LOCUS1</name>
</gene>
<dbReference type="AlphaFoldDB" id="A0A9X9Q7R9"/>
<dbReference type="Proteomes" id="UP000269945">
    <property type="component" value="Unassembled WGS sequence"/>
</dbReference>
<name>A0A9X9Q7R9_GULGU</name>
<comment type="caution">
    <text evidence="2">The sequence shown here is derived from an EMBL/GenBank/DDBJ whole genome shotgun (WGS) entry which is preliminary data.</text>
</comment>
<sequence>MKLTSQSTGNTQLPHRPPYCLIYNISLCLPRPLAQARSGTATFASRPAWAPPPPSPGLHTPRLQPGRLSVLGQQPHSPRDEETEAQRATCEVPGLRARLRKGAGKSSQRAQEWRATLPLCGCFCPQRPGTLATVNHSGTGQQNPEGEWGKGVISSNFLILHQGNRYQGREETCQGHQQVQRPLGLLGPPMGFSYGSHFFKNDD</sequence>
<evidence type="ECO:0000313" key="3">
    <source>
        <dbReference type="Proteomes" id="UP000269945"/>
    </source>
</evidence>
<organism evidence="2 3">
    <name type="scientific">Gulo gulo</name>
    <name type="common">Wolverine</name>
    <name type="synonym">Gluton</name>
    <dbReference type="NCBI Taxonomy" id="48420"/>
    <lineage>
        <taxon>Eukaryota</taxon>
        <taxon>Metazoa</taxon>
        <taxon>Chordata</taxon>
        <taxon>Craniata</taxon>
        <taxon>Vertebrata</taxon>
        <taxon>Euteleostomi</taxon>
        <taxon>Mammalia</taxon>
        <taxon>Eutheria</taxon>
        <taxon>Laurasiatheria</taxon>
        <taxon>Carnivora</taxon>
        <taxon>Caniformia</taxon>
        <taxon>Musteloidea</taxon>
        <taxon>Mustelidae</taxon>
        <taxon>Guloninae</taxon>
        <taxon>Gulo</taxon>
    </lineage>
</organism>
<reference evidence="2 3" key="1">
    <citation type="submission" date="2018-10" db="EMBL/GenBank/DDBJ databases">
        <authorList>
            <person name="Ekblom R."/>
            <person name="Jareborg N."/>
        </authorList>
    </citation>
    <scope>NUCLEOTIDE SEQUENCE [LARGE SCALE GENOMIC DNA]</scope>
    <source>
        <tissue evidence="2">Muscle</tissue>
    </source>
</reference>
<dbReference type="EMBL" id="CYRY02043610">
    <property type="protein sequence ID" value="VCX38143.1"/>
    <property type="molecule type" value="Genomic_DNA"/>
</dbReference>
<accession>A0A9X9Q7R9</accession>